<dbReference type="RefSeq" id="WP_015423949.1">
    <property type="nucleotide sequence ID" value="NC_020449.1"/>
</dbReference>
<protein>
    <recommendedName>
        <fullName evidence="3">Uracil-DNA glycosylase-like domain-containing protein</fullName>
    </recommendedName>
</protein>
<proteinExistence type="predicted"/>
<evidence type="ECO:0000313" key="1">
    <source>
        <dbReference type="EMBL" id="CAO80088.1"/>
    </source>
</evidence>
<accession>B0VF36</accession>
<dbReference type="HOGENOM" id="CLU_102538_0_0_0"/>
<dbReference type="InterPro" id="IPR036895">
    <property type="entry name" value="Uracil-DNA_glycosylase-like_sf"/>
</dbReference>
<dbReference type="Gene3D" id="3.40.470.10">
    <property type="entry name" value="Uracil-DNA glycosylase-like domain"/>
    <property type="match status" value="1"/>
</dbReference>
<dbReference type="OrthoDB" id="1422214at2"/>
<dbReference type="KEGG" id="caci:CLOAM0178"/>
<gene>
    <name evidence="1" type="ordered locus">CLOAM0178</name>
</gene>
<dbReference type="AlphaFoldDB" id="B0VF36"/>
<keyword evidence="2" id="KW-1185">Reference proteome</keyword>
<dbReference type="SUPFAM" id="SSF52141">
    <property type="entry name" value="Uracil-DNA glycosylase-like"/>
    <property type="match status" value="1"/>
</dbReference>
<name>B0VF36_CLOAI</name>
<sequence>MEKMQNHPYKPFIPKDAKVLLLGSAPPYRFCTGNANDLKNKDMDYYYGSNSNLLWEILFNAFEPDKIDKISSLRSLEEDRKIKTACQVDFLQSFLARNQLGMADILLKFSRKGTSAEDYKLTVLEYQDILGILYNNSSLTKILCTSKNRVHYWLMDYLKQQKHYNLIEIRDNGNSLVLKNNPQREIKIGILPSPSARSVMRYANKTEFLQQVSQIYKQAITNDE</sequence>
<dbReference type="EMBL" id="CU466930">
    <property type="protein sequence ID" value="CAO80088.1"/>
    <property type="molecule type" value="Genomic_DNA"/>
</dbReference>
<organism evidence="1 2">
    <name type="scientific">Cloacimonas acidaminovorans (strain Evry)</name>
    <dbReference type="NCBI Taxonomy" id="459349"/>
    <lineage>
        <taxon>Bacteria</taxon>
        <taxon>Pseudomonadati</taxon>
        <taxon>Candidatus Cloacimonadota</taxon>
        <taxon>Candidatus Cloacimonadia</taxon>
        <taxon>Candidatus Cloacimonadales</taxon>
        <taxon>Candidatus Cloacimonadaceae</taxon>
        <taxon>Candidatus Cloacimonas</taxon>
    </lineage>
</organism>
<dbReference type="CDD" id="cd10032">
    <property type="entry name" value="UDG-F6_HDG"/>
    <property type="match status" value="1"/>
</dbReference>
<dbReference type="Proteomes" id="UP000002019">
    <property type="component" value="Chromosome"/>
</dbReference>
<dbReference type="eggNOG" id="COG3663">
    <property type="taxonomic scope" value="Bacteria"/>
</dbReference>
<evidence type="ECO:0008006" key="3">
    <source>
        <dbReference type="Google" id="ProtNLM"/>
    </source>
</evidence>
<dbReference type="STRING" id="459349.CLOAM0178"/>
<reference evidence="1 2" key="1">
    <citation type="journal article" date="2008" name="J. Bacteriol.">
        <title>'Candidatus Cloacamonas acidaminovorans': genome sequence reconstruction provides a first glimpse of a new bacterial division.</title>
        <authorList>
            <person name="Pelletier E."/>
            <person name="Kreimeyer A."/>
            <person name="Bocs S."/>
            <person name="Rouy Z."/>
            <person name="Gyapay G."/>
            <person name="Chouari R."/>
            <person name="Riviere D."/>
            <person name="Ganesan A."/>
            <person name="Daegelen P."/>
            <person name="Sghir A."/>
            <person name="Cohen G.N."/>
            <person name="Medigue C."/>
            <person name="Weissenbach J."/>
            <person name="Le Paslier D."/>
        </authorList>
    </citation>
    <scope>NUCLEOTIDE SEQUENCE [LARGE SCALE GENOMIC DNA]</scope>
    <source>
        <strain evidence="2">Evry</strain>
    </source>
</reference>
<evidence type="ECO:0000313" key="2">
    <source>
        <dbReference type="Proteomes" id="UP000002019"/>
    </source>
</evidence>